<organism evidence="2 3">
    <name type="scientific">Elsinoe australis</name>
    <dbReference type="NCBI Taxonomy" id="40998"/>
    <lineage>
        <taxon>Eukaryota</taxon>
        <taxon>Fungi</taxon>
        <taxon>Dikarya</taxon>
        <taxon>Ascomycota</taxon>
        <taxon>Pezizomycotina</taxon>
        <taxon>Dothideomycetes</taxon>
        <taxon>Dothideomycetidae</taxon>
        <taxon>Myriangiales</taxon>
        <taxon>Elsinoaceae</taxon>
        <taxon>Elsinoe</taxon>
    </lineage>
</organism>
<feature type="region of interest" description="Disordered" evidence="1">
    <location>
        <begin position="1"/>
        <end position="568"/>
    </location>
</feature>
<feature type="compositionally biased region" description="Low complexity" evidence="1">
    <location>
        <begin position="267"/>
        <end position="324"/>
    </location>
</feature>
<feature type="compositionally biased region" description="Low complexity" evidence="1">
    <location>
        <begin position="65"/>
        <end position="76"/>
    </location>
</feature>
<accession>A0A4U7AKF4</accession>
<protein>
    <submittedName>
        <fullName evidence="2">Uncharacterized protein</fullName>
    </submittedName>
</protein>
<feature type="compositionally biased region" description="Low complexity" evidence="1">
    <location>
        <begin position="209"/>
        <end position="221"/>
    </location>
</feature>
<gene>
    <name evidence="2" type="ORF">C1H76_9217</name>
</gene>
<dbReference type="Proteomes" id="UP000308133">
    <property type="component" value="Unassembled WGS sequence"/>
</dbReference>
<evidence type="ECO:0000313" key="3">
    <source>
        <dbReference type="Proteomes" id="UP000308133"/>
    </source>
</evidence>
<comment type="caution">
    <text evidence="2">The sequence shown here is derived from an EMBL/GenBank/DDBJ whole genome shotgun (WGS) entry which is preliminary data.</text>
</comment>
<feature type="compositionally biased region" description="Polar residues" evidence="1">
    <location>
        <begin position="85"/>
        <end position="112"/>
    </location>
</feature>
<sequence>MSTDRTNSGVSNLRAMFENQGNDAQRSSSPSGRSSAGDGERKVSKVRASFVSVDRPGEIMNTNGATDSSAVDSTDSGLKKENDPTTDNQQNSNTISTDAQKSTLLNQTTQPVSEPVNGETATQATLATPSGQDQASTNTATQEKSSLDIPEHDQKEKPALKESINGSKSEAEPSILPQKDTPADNPDKVITGVEEEPGQLKPANPTDAVTTSVNTSSTPKSVTKKPSRASIAQKSTASTSSPASKQPKLDTPSKGPKAKPSLNFRQSKGPASPAAPKTSAPKSPARPTTSDSKASEKSSTSRGGRSSLTAQTASSAAKSKPAGSEPGKTTGAEKSLPIRTKPRSPTRPAKLPSHLTAPTASSAAKHGSTKPAPTSTIGSRVAGTSSVRSSLGDLKSSTHSGKSGINRSNSTATRPAPRTSNAKPVVADEGFLARMMRPTASSASKAHEKADEKPTSSKPITTKPRAGTGPTSKTVPKAEKAKAATTTAQPVSRPAENGHVRDGQSTKPAAATAVPATATPVKDTSAATAPAQDSTPAQSESASKQDETTIDSSIAGIETPSVDAPTIR</sequence>
<dbReference type="EMBL" id="PTQR01000128">
    <property type="protein sequence ID" value="TKX18428.1"/>
    <property type="molecule type" value="Genomic_DNA"/>
</dbReference>
<feature type="compositionally biased region" description="Polar residues" evidence="1">
    <location>
        <begin position="525"/>
        <end position="542"/>
    </location>
</feature>
<proteinExistence type="predicted"/>
<feature type="compositionally biased region" description="Basic and acidic residues" evidence="1">
    <location>
        <begin position="445"/>
        <end position="455"/>
    </location>
</feature>
<evidence type="ECO:0000256" key="1">
    <source>
        <dbReference type="SAM" id="MobiDB-lite"/>
    </source>
</evidence>
<feature type="compositionally biased region" description="Polar residues" evidence="1">
    <location>
        <begin position="1"/>
        <end position="11"/>
    </location>
</feature>
<feature type="compositionally biased region" description="Basic and acidic residues" evidence="1">
    <location>
        <begin position="145"/>
        <end position="160"/>
    </location>
</feature>
<feature type="compositionally biased region" description="Polar residues" evidence="1">
    <location>
        <begin position="371"/>
        <end position="422"/>
    </location>
</feature>
<feature type="compositionally biased region" description="Low complexity" evidence="1">
    <location>
        <begin position="232"/>
        <end position="246"/>
    </location>
</feature>
<evidence type="ECO:0000313" key="2">
    <source>
        <dbReference type="EMBL" id="TKX18428.1"/>
    </source>
</evidence>
<feature type="compositionally biased region" description="Polar residues" evidence="1">
    <location>
        <begin position="119"/>
        <end position="144"/>
    </location>
</feature>
<feature type="compositionally biased region" description="Low complexity" evidence="1">
    <location>
        <begin position="26"/>
        <end position="35"/>
    </location>
</feature>
<reference evidence="2 3" key="1">
    <citation type="submission" date="2018-02" db="EMBL/GenBank/DDBJ databases">
        <title>Draft genome sequences of Elsinoe sp., causing black scab on jojoba.</title>
        <authorList>
            <person name="Stodart B."/>
            <person name="Jeffress S."/>
            <person name="Ash G."/>
            <person name="Arun Chinnappa K."/>
        </authorList>
    </citation>
    <scope>NUCLEOTIDE SEQUENCE [LARGE SCALE GENOMIC DNA]</scope>
    <source>
        <strain evidence="2 3">Hillstone_2</strain>
    </source>
</reference>
<name>A0A4U7AKF4_9PEZI</name>
<dbReference type="AlphaFoldDB" id="A0A4U7AKF4"/>
<feature type="compositionally biased region" description="Low complexity" evidence="1">
    <location>
        <begin position="508"/>
        <end position="521"/>
    </location>
</feature>